<keyword evidence="2" id="KW-0813">Transport</keyword>
<comment type="subcellular location">
    <subcellularLocation>
        <location evidence="1">Cell inner membrane</location>
        <topology evidence="1">Multi-pass membrane protein</topology>
    </subcellularLocation>
</comment>
<proteinExistence type="inferred from homology"/>
<dbReference type="Proteomes" id="UP000626148">
    <property type="component" value="Unassembled WGS sequence"/>
</dbReference>
<dbReference type="InterPro" id="IPR017779">
    <property type="entry name" value="ABC_UrtB_bac"/>
</dbReference>
<evidence type="ECO:0000313" key="11">
    <source>
        <dbReference type="Proteomes" id="UP000626148"/>
    </source>
</evidence>
<keyword evidence="6 9" id="KW-1133">Transmembrane helix</keyword>
<name>A0A918K2T3_9GAMM</name>
<dbReference type="AlphaFoldDB" id="A0A918K2T3"/>
<evidence type="ECO:0000256" key="5">
    <source>
        <dbReference type="ARBA" id="ARBA00022970"/>
    </source>
</evidence>
<reference evidence="10" key="2">
    <citation type="submission" date="2020-09" db="EMBL/GenBank/DDBJ databases">
        <authorList>
            <person name="Sun Q."/>
            <person name="Kim S."/>
        </authorList>
    </citation>
    <scope>NUCLEOTIDE SEQUENCE</scope>
    <source>
        <strain evidence="10">KCTC 22169</strain>
    </source>
</reference>
<dbReference type="CDD" id="cd06582">
    <property type="entry name" value="TM_PBP1_LivH_like"/>
    <property type="match status" value="1"/>
</dbReference>
<evidence type="ECO:0000256" key="1">
    <source>
        <dbReference type="ARBA" id="ARBA00004429"/>
    </source>
</evidence>
<keyword evidence="7 9" id="KW-0472">Membrane</keyword>
<feature type="transmembrane region" description="Helical" evidence="9">
    <location>
        <begin position="440"/>
        <end position="464"/>
    </location>
</feature>
<dbReference type="PANTHER" id="PTHR11795">
    <property type="entry name" value="BRANCHED-CHAIN AMINO ACID TRANSPORT SYSTEM PERMEASE PROTEIN LIVH"/>
    <property type="match status" value="1"/>
</dbReference>
<organism evidence="10 11">
    <name type="scientific">Saccharospirillum salsuginis</name>
    <dbReference type="NCBI Taxonomy" id="418750"/>
    <lineage>
        <taxon>Bacteria</taxon>
        <taxon>Pseudomonadati</taxon>
        <taxon>Pseudomonadota</taxon>
        <taxon>Gammaproteobacteria</taxon>
        <taxon>Oceanospirillales</taxon>
        <taxon>Saccharospirillaceae</taxon>
        <taxon>Saccharospirillum</taxon>
    </lineage>
</organism>
<protein>
    <submittedName>
        <fullName evidence="10">Branched-chain amino acid ABC transporter permease</fullName>
    </submittedName>
</protein>
<dbReference type="GO" id="GO:0006865">
    <property type="term" value="P:amino acid transport"/>
    <property type="evidence" value="ECO:0007669"/>
    <property type="project" value="UniProtKB-KW"/>
</dbReference>
<feature type="transmembrane region" description="Helical" evidence="9">
    <location>
        <begin position="356"/>
        <end position="373"/>
    </location>
</feature>
<feature type="transmembrane region" description="Helical" evidence="9">
    <location>
        <begin position="470"/>
        <end position="489"/>
    </location>
</feature>
<dbReference type="PANTHER" id="PTHR11795:SF447">
    <property type="entry name" value="ABC TRANSPORTER PERMEASE PROTEIN"/>
    <property type="match status" value="1"/>
</dbReference>
<sequence length="505" mass="54970">MLEQLTEAGLRETQPILERLASSGDEAVVLPLFQTLLDGDLYYRRSDGRLLVETDVDGDDHYVDYFSGEDYGELGRREQSKVRINNSLRGYLSEAIARMQLSHEDPAVRTAAVRSLLDDLDENTVSLLAEARAGESHREVRQALDLALAMYTAEQGENSAARITAIQDLSESLETDVRNLLFQLSEYSDDGGVKAAAAEAMQAIDQKVTFYGYVDQLFFGLSLGSVLLLAAIGLAITFGVMGVINMAHGEMLMLGAYTTYVVQLMMPNMINQSLWVAIPMAFLVAGSVGILIERCVIRFLHGRPLETLLATFGISLILQQTVRTVFSPLNRRVASPDWMSGSWEINPVLSLTYNRLTILIFAVVVFVALLLIMKKTSLGLQVRAVSQNRAMAKAMGIKTDWVDALTFGLGSGIAGIGGVALSQLTNVGPNLGQSYIIDSFMVVVFGGVGNLLGTLVAAFTLGIANKFMEPVTGTVLASILVLVFIILFIQKRPKGLFPQRGRAAE</sequence>
<feature type="transmembrane region" description="Helical" evidence="9">
    <location>
        <begin position="274"/>
        <end position="292"/>
    </location>
</feature>
<dbReference type="InterPro" id="IPR016024">
    <property type="entry name" value="ARM-type_fold"/>
</dbReference>
<keyword evidence="4 9" id="KW-0812">Transmembrane</keyword>
<feature type="transmembrane region" description="Helical" evidence="9">
    <location>
        <begin position="217"/>
        <end position="244"/>
    </location>
</feature>
<evidence type="ECO:0000256" key="4">
    <source>
        <dbReference type="ARBA" id="ARBA00022692"/>
    </source>
</evidence>
<comment type="similarity">
    <text evidence="8">Belongs to the binding-protein-dependent transport system permease family. LivHM subfamily.</text>
</comment>
<dbReference type="GO" id="GO:0005886">
    <property type="term" value="C:plasma membrane"/>
    <property type="evidence" value="ECO:0007669"/>
    <property type="project" value="UniProtKB-SubCell"/>
</dbReference>
<evidence type="ECO:0000256" key="8">
    <source>
        <dbReference type="ARBA" id="ARBA00037998"/>
    </source>
</evidence>
<evidence type="ECO:0000313" key="10">
    <source>
        <dbReference type="EMBL" id="GGX43709.1"/>
    </source>
</evidence>
<dbReference type="Pfam" id="PF02653">
    <property type="entry name" value="BPD_transp_2"/>
    <property type="match status" value="1"/>
</dbReference>
<accession>A0A918K2T3</accession>
<dbReference type="InterPro" id="IPR052157">
    <property type="entry name" value="BCAA_transport_permease"/>
</dbReference>
<keyword evidence="3" id="KW-1003">Cell membrane</keyword>
<evidence type="ECO:0000256" key="3">
    <source>
        <dbReference type="ARBA" id="ARBA00022475"/>
    </source>
</evidence>
<comment type="caution">
    <text evidence="10">The sequence shown here is derived from an EMBL/GenBank/DDBJ whole genome shotgun (WGS) entry which is preliminary data.</text>
</comment>
<evidence type="ECO:0000256" key="9">
    <source>
        <dbReference type="SAM" id="Phobius"/>
    </source>
</evidence>
<evidence type="ECO:0000256" key="7">
    <source>
        <dbReference type="ARBA" id="ARBA00023136"/>
    </source>
</evidence>
<dbReference type="SUPFAM" id="SSF48371">
    <property type="entry name" value="ARM repeat"/>
    <property type="match status" value="1"/>
</dbReference>
<dbReference type="InterPro" id="IPR001851">
    <property type="entry name" value="ABC_transp_permease"/>
</dbReference>
<reference evidence="10" key="1">
    <citation type="journal article" date="2014" name="Int. J. Syst. Evol. Microbiol.">
        <title>Complete genome sequence of Corynebacterium casei LMG S-19264T (=DSM 44701T), isolated from a smear-ripened cheese.</title>
        <authorList>
            <consortium name="US DOE Joint Genome Institute (JGI-PGF)"/>
            <person name="Walter F."/>
            <person name="Albersmeier A."/>
            <person name="Kalinowski J."/>
            <person name="Ruckert C."/>
        </authorList>
    </citation>
    <scope>NUCLEOTIDE SEQUENCE</scope>
    <source>
        <strain evidence="10">KCTC 22169</strain>
    </source>
</reference>
<dbReference type="GO" id="GO:0022857">
    <property type="term" value="F:transmembrane transporter activity"/>
    <property type="evidence" value="ECO:0007669"/>
    <property type="project" value="InterPro"/>
</dbReference>
<evidence type="ECO:0000256" key="2">
    <source>
        <dbReference type="ARBA" id="ARBA00022448"/>
    </source>
</evidence>
<keyword evidence="11" id="KW-1185">Reference proteome</keyword>
<dbReference type="EMBL" id="BMXR01000002">
    <property type="protein sequence ID" value="GGX43709.1"/>
    <property type="molecule type" value="Genomic_DNA"/>
</dbReference>
<evidence type="ECO:0000256" key="6">
    <source>
        <dbReference type="ARBA" id="ARBA00022989"/>
    </source>
</evidence>
<keyword evidence="5" id="KW-0029">Amino-acid transport</keyword>
<dbReference type="NCBIfam" id="TIGR03409">
    <property type="entry name" value="urea_trans_UrtB"/>
    <property type="match status" value="1"/>
</dbReference>
<gene>
    <name evidence="10" type="ORF">GCM10007392_08070</name>
</gene>